<keyword evidence="2" id="KW-1003">Cell membrane</keyword>
<dbReference type="InterPro" id="IPR013525">
    <property type="entry name" value="ABC2_TM"/>
</dbReference>
<evidence type="ECO:0000313" key="8">
    <source>
        <dbReference type="EMBL" id="MDQ0555615.1"/>
    </source>
</evidence>
<keyword evidence="5 6" id="KW-0472">Membrane</keyword>
<evidence type="ECO:0000313" key="9">
    <source>
        <dbReference type="Proteomes" id="UP001232584"/>
    </source>
</evidence>
<feature type="transmembrane region" description="Helical" evidence="6">
    <location>
        <begin position="301"/>
        <end position="320"/>
    </location>
</feature>
<keyword evidence="3 6" id="KW-0812">Transmembrane</keyword>
<evidence type="ECO:0000256" key="1">
    <source>
        <dbReference type="ARBA" id="ARBA00004651"/>
    </source>
</evidence>
<evidence type="ECO:0000256" key="3">
    <source>
        <dbReference type="ARBA" id="ARBA00022692"/>
    </source>
</evidence>
<dbReference type="EMBL" id="JAUSWG010000002">
    <property type="protein sequence ID" value="MDQ0555615.1"/>
    <property type="molecule type" value="Genomic_DNA"/>
</dbReference>
<proteinExistence type="predicted"/>
<reference evidence="8 9" key="1">
    <citation type="submission" date="2023-07" db="EMBL/GenBank/DDBJ databases">
        <title>Genomic Encyclopedia of Type Strains, Phase IV (KMG-IV): sequencing the most valuable type-strain genomes for metagenomic binning, comparative biology and taxonomic classification.</title>
        <authorList>
            <person name="Goeker M."/>
        </authorList>
    </citation>
    <scope>NUCLEOTIDE SEQUENCE [LARGE SCALE GENOMIC DNA]</scope>
    <source>
        <strain evidence="8 9">DSM 15049</strain>
    </source>
</reference>
<dbReference type="InterPro" id="IPR051449">
    <property type="entry name" value="ABC-2_transporter_component"/>
</dbReference>
<evidence type="ECO:0000256" key="6">
    <source>
        <dbReference type="SAM" id="Phobius"/>
    </source>
</evidence>
<evidence type="ECO:0000256" key="4">
    <source>
        <dbReference type="ARBA" id="ARBA00022989"/>
    </source>
</evidence>
<dbReference type="Pfam" id="PF12698">
    <property type="entry name" value="ABC2_membrane_3"/>
    <property type="match status" value="1"/>
</dbReference>
<evidence type="ECO:0000259" key="7">
    <source>
        <dbReference type="Pfam" id="PF12698"/>
    </source>
</evidence>
<feature type="transmembrane region" description="Helical" evidence="6">
    <location>
        <begin position="193"/>
        <end position="213"/>
    </location>
</feature>
<organism evidence="8 9">
    <name type="scientific">Paraclostridium ghonii</name>
    <dbReference type="NCBI Taxonomy" id="29358"/>
    <lineage>
        <taxon>Bacteria</taxon>
        <taxon>Bacillati</taxon>
        <taxon>Bacillota</taxon>
        <taxon>Clostridia</taxon>
        <taxon>Peptostreptococcales</taxon>
        <taxon>Peptostreptococcaceae</taxon>
        <taxon>Paraclostridium</taxon>
    </lineage>
</organism>
<protein>
    <submittedName>
        <fullName evidence="8">ABC-2 type transport system permease protein</fullName>
    </submittedName>
</protein>
<feature type="transmembrane region" description="Helical" evidence="6">
    <location>
        <begin position="357"/>
        <end position="382"/>
    </location>
</feature>
<comment type="caution">
    <text evidence="8">The sequence shown here is derived from an EMBL/GenBank/DDBJ whole genome shotgun (WGS) entry which is preliminary data.</text>
</comment>
<dbReference type="PANTHER" id="PTHR30294:SF29">
    <property type="entry name" value="MULTIDRUG ABC TRANSPORTER PERMEASE YBHS-RELATED"/>
    <property type="match status" value="1"/>
</dbReference>
<sequence length="389" mass="43945">MQVYKAFFKVIKKNIIEISIYIVVFLAFSIALGNTKANIDDTDFKDTKINIAFINNDKESKLTEGLKSYISDNANIKDISNDKEKLQDALFFRDVEYIVTVPKGFTDKMLSGDKNVNIEKNTIPNSVSEMYMDNLINKYLNTVKMYTSTLDNLSESQIVEYVSKDLSYSTNVEVKNYNNGYLNNSDCKNYYNYLAYSMFAILILGVGSVMITFNNKDLRMRNLSSALTLRSMNFQIVLGNITYTIVVWGIMVVISFIMYKGYMFSGSGILLLLNSFVFSLAVLSISLLISSFINSRSAMSAIANVVSLGSCFISGVFVPQKYLGENVISMARFNPTYWYVKANNDISLLVNFNKENILPIMTSILIVFGFSLTILAITLVIIKQRRLSN</sequence>
<feature type="transmembrane region" description="Helical" evidence="6">
    <location>
        <begin position="234"/>
        <end position="257"/>
    </location>
</feature>
<dbReference type="RefSeq" id="WP_307503144.1">
    <property type="nucleotide sequence ID" value="NZ_BAAACE010000029.1"/>
</dbReference>
<gene>
    <name evidence="8" type="ORF">QOZ92_000728</name>
</gene>
<dbReference type="Gene3D" id="3.40.1710.10">
    <property type="entry name" value="abc type-2 transporter like domain"/>
    <property type="match status" value="1"/>
</dbReference>
<accession>A0ABU0MXH6</accession>
<feature type="domain" description="ABC-2 type transporter transmembrane" evidence="7">
    <location>
        <begin position="19"/>
        <end position="379"/>
    </location>
</feature>
<evidence type="ECO:0000256" key="5">
    <source>
        <dbReference type="ARBA" id="ARBA00023136"/>
    </source>
</evidence>
<dbReference type="Proteomes" id="UP001232584">
    <property type="component" value="Unassembled WGS sequence"/>
</dbReference>
<evidence type="ECO:0000256" key="2">
    <source>
        <dbReference type="ARBA" id="ARBA00022475"/>
    </source>
</evidence>
<dbReference type="PANTHER" id="PTHR30294">
    <property type="entry name" value="MEMBRANE COMPONENT OF ABC TRANSPORTER YHHJ-RELATED"/>
    <property type="match status" value="1"/>
</dbReference>
<comment type="subcellular location">
    <subcellularLocation>
        <location evidence="1">Cell membrane</location>
        <topology evidence="1">Multi-pass membrane protein</topology>
    </subcellularLocation>
</comment>
<keyword evidence="4 6" id="KW-1133">Transmembrane helix</keyword>
<feature type="transmembrane region" description="Helical" evidence="6">
    <location>
        <begin position="15"/>
        <end position="33"/>
    </location>
</feature>
<keyword evidence="9" id="KW-1185">Reference proteome</keyword>
<name>A0ABU0MXH6_9FIRM</name>
<feature type="transmembrane region" description="Helical" evidence="6">
    <location>
        <begin position="269"/>
        <end position="289"/>
    </location>
</feature>